<accession>A0A1Y1YJV2</accession>
<protein>
    <submittedName>
        <fullName evidence="1">Uncharacterized protein</fullName>
    </submittedName>
</protein>
<reference evidence="1 2" key="1">
    <citation type="submission" date="2016-07" db="EMBL/GenBank/DDBJ databases">
        <title>Pervasive Adenine N6-methylation of Active Genes in Fungi.</title>
        <authorList>
            <consortium name="DOE Joint Genome Institute"/>
            <person name="Mondo S.J."/>
            <person name="Dannebaum R.O."/>
            <person name="Kuo R.C."/>
            <person name="Labutti K."/>
            <person name="Haridas S."/>
            <person name="Kuo A."/>
            <person name="Salamov A."/>
            <person name="Ahrendt S.R."/>
            <person name="Lipzen A."/>
            <person name="Sullivan W."/>
            <person name="Andreopoulos W.B."/>
            <person name="Clum A."/>
            <person name="Lindquist E."/>
            <person name="Daum C."/>
            <person name="Ramamoorthy G.K."/>
            <person name="Gryganskyi A."/>
            <person name="Culley D."/>
            <person name="Magnuson J.K."/>
            <person name="James T.Y."/>
            <person name="O'Malley M.A."/>
            <person name="Stajich J.E."/>
            <person name="Spatafora J.W."/>
            <person name="Visel A."/>
            <person name="Grigoriev I.V."/>
        </authorList>
    </citation>
    <scope>NUCLEOTIDE SEQUENCE [LARGE SCALE GENOMIC DNA]</scope>
    <source>
        <strain evidence="1 2">CBS 115471</strain>
    </source>
</reference>
<dbReference type="Proteomes" id="UP000193144">
    <property type="component" value="Unassembled WGS sequence"/>
</dbReference>
<comment type="caution">
    <text evidence="1">The sequence shown here is derived from an EMBL/GenBank/DDBJ whole genome shotgun (WGS) entry which is preliminary data.</text>
</comment>
<dbReference type="EMBL" id="MCFA01000217">
    <property type="protein sequence ID" value="ORX98289.1"/>
    <property type="molecule type" value="Genomic_DNA"/>
</dbReference>
<organism evidence="1 2">
    <name type="scientific">Clohesyomyces aquaticus</name>
    <dbReference type="NCBI Taxonomy" id="1231657"/>
    <lineage>
        <taxon>Eukaryota</taxon>
        <taxon>Fungi</taxon>
        <taxon>Dikarya</taxon>
        <taxon>Ascomycota</taxon>
        <taxon>Pezizomycotina</taxon>
        <taxon>Dothideomycetes</taxon>
        <taxon>Pleosporomycetidae</taxon>
        <taxon>Pleosporales</taxon>
        <taxon>Lindgomycetaceae</taxon>
        <taxon>Clohesyomyces</taxon>
    </lineage>
</organism>
<proteinExistence type="predicted"/>
<sequence>MYPINYPCAIHGRCTIQPVLVVCARVDRQQRQCSERRSTYHPPLQVIKQMP</sequence>
<keyword evidence="2" id="KW-1185">Reference proteome</keyword>
<dbReference type="AlphaFoldDB" id="A0A1Y1YJV2"/>
<gene>
    <name evidence="1" type="ORF">BCR34DRAFT_151485</name>
</gene>
<evidence type="ECO:0000313" key="2">
    <source>
        <dbReference type="Proteomes" id="UP000193144"/>
    </source>
</evidence>
<evidence type="ECO:0000313" key="1">
    <source>
        <dbReference type="EMBL" id="ORX98289.1"/>
    </source>
</evidence>
<name>A0A1Y1YJV2_9PLEO</name>